<dbReference type="InterPro" id="IPR036514">
    <property type="entry name" value="SGNH_hydro_sf"/>
</dbReference>
<protein>
    <submittedName>
        <fullName evidence="1">SGNH/GDSL hydrolase family protein</fullName>
    </submittedName>
</protein>
<dbReference type="EMBL" id="CP043046">
    <property type="protein sequence ID" value="QEI07408.1"/>
    <property type="molecule type" value="Genomic_DNA"/>
</dbReference>
<dbReference type="Gene3D" id="3.40.50.1110">
    <property type="entry name" value="SGNH hydrolase"/>
    <property type="match status" value="1"/>
</dbReference>
<organism evidence="1 2">
    <name type="scientific">Pigmentiphaga aceris</name>
    <dbReference type="NCBI Taxonomy" id="1940612"/>
    <lineage>
        <taxon>Bacteria</taxon>
        <taxon>Pseudomonadati</taxon>
        <taxon>Pseudomonadota</taxon>
        <taxon>Betaproteobacteria</taxon>
        <taxon>Burkholderiales</taxon>
        <taxon>Alcaligenaceae</taxon>
        <taxon>Pigmentiphaga</taxon>
    </lineage>
</organism>
<evidence type="ECO:0000313" key="2">
    <source>
        <dbReference type="Proteomes" id="UP000325161"/>
    </source>
</evidence>
<keyword evidence="2" id="KW-1185">Reference proteome</keyword>
<proteinExistence type="predicted"/>
<dbReference type="RefSeq" id="WP_148816455.1">
    <property type="nucleotide sequence ID" value="NZ_CP043046.1"/>
</dbReference>
<dbReference type="OrthoDB" id="8717310at2"/>
<gene>
    <name evidence="1" type="ORF">FXN63_17340</name>
</gene>
<accession>A0A5C0AYD4</accession>
<dbReference type="Proteomes" id="UP000325161">
    <property type="component" value="Chromosome"/>
</dbReference>
<dbReference type="AlphaFoldDB" id="A0A5C0AYD4"/>
<dbReference type="GO" id="GO:0016788">
    <property type="term" value="F:hydrolase activity, acting on ester bonds"/>
    <property type="evidence" value="ECO:0007669"/>
    <property type="project" value="UniProtKB-ARBA"/>
</dbReference>
<name>A0A5C0AYD4_9BURK</name>
<dbReference type="SUPFAM" id="SSF52266">
    <property type="entry name" value="SGNH hydrolase"/>
    <property type="match status" value="1"/>
</dbReference>
<dbReference type="CDD" id="cd00229">
    <property type="entry name" value="SGNH_hydrolase"/>
    <property type="match status" value="1"/>
</dbReference>
<keyword evidence="1" id="KW-0378">Hydrolase</keyword>
<evidence type="ECO:0000313" key="1">
    <source>
        <dbReference type="EMBL" id="QEI07408.1"/>
    </source>
</evidence>
<sequence length="237" mass="24631">MSLSVLAGLSILVLGESHLTISGSLIESLHDELNKQGAAVHSIGACGASAQDWLVKKNVDCGADRVGTGKAVVRGRDSTTTPISQLIATDKPDLVVLVIGDTMASYDKEAFPKTWAWQSVTSLTKAIAATNTRCVWVGPPWGTPGGQYKKNDARVQLMSRFLATNVAPCDYVDSLTFSKPGQWTTTDGQHFTVAGYKSWGAAIAKAIAASDAAKAVAKTGAKPAATAATTAAPGARK</sequence>
<dbReference type="KEGG" id="pacr:FXN63_17340"/>
<reference evidence="1 2" key="1">
    <citation type="submission" date="2019-08" db="EMBL/GenBank/DDBJ databases">
        <title>Amphibian skin-associated Pigmentiphaga: genome sequence and occurrence across geography and hosts.</title>
        <authorList>
            <person name="Bletz M.C."/>
            <person name="Bunk B."/>
            <person name="Sproeer C."/>
            <person name="Biwer P."/>
            <person name="Reiter S."/>
            <person name="Rabemananjara F.C.E."/>
            <person name="Schulz S."/>
            <person name="Overmann J."/>
            <person name="Vences M."/>
        </authorList>
    </citation>
    <scope>NUCLEOTIDE SEQUENCE [LARGE SCALE GENOMIC DNA]</scope>
    <source>
        <strain evidence="1 2">Mada1488</strain>
    </source>
</reference>